<dbReference type="EMBL" id="CP053452">
    <property type="protein sequence ID" value="QJW97879.1"/>
    <property type="molecule type" value="Genomic_DNA"/>
</dbReference>
<reference evidence="3" key="1">
    <citation type="submission" date="2020-05" db="EMBL/GenBank/DDBJ databases">
        <title>Frigoriglobus tundricola gen. nov., sp. nov., a psychrotolerant cellulolytic planctomycete of the family Gemmataceae with two divergent copies of 16S rRNA gene.</title>
        <authorList>
            <person name="Kulichevskaya I.S."/>
            <person name="Ivanova A.A."/>
            <person name="Naumoff D.G."/>
            <person name="Beletsky A.V."/>
            <person name="Rijpstra W.I.C."/>
            <person name="Sinninghe Damste J.S."/>
            <person name="Mardanov A.V."/>
            <person name="Ravin N.V."/>
            <person name="Dedysh S.N."/>
        </authorList>
    </citation>
    <scope>NUCLEOTIDE SEQUENCE [LARGE SCALE GENOMIC DNA]</scope>
    <source>
        <strain evidence="3">PL17</strain>
    </source>
</reference>
<keyword evidence="3" id="KW-1185">Reference proteome</keyword>
<protein>
    <recommendedName>
        <fullName evidence="1">Putative restriction endonuclease domain-containing protein</fullName>
    </recommendedName>
</protein>
<dbReference type="Gene3D" id="3.90.1570.10">
    <property type="entry name" value="tt1808, chain A"/>
    <property type="match status" value="1"/>
</dbReference>
<dbReference type="KEGG" id="ftj:FTUN_5459"/>
<organism evidence="2 3">
    <name type="scientific">Frigoriglobus tundricola</name>
    <dbReference type="NCBI Taxonomy" id="2774151"/>
    <lineage>
        <taxon>Bacteria</taxon>
        <taxon>Pseudomonadati</taxon>
        <taxon>Planctomycetota</taxon>
        <taxon>Planctomycetia</taxon>
        <taxon>Gemmatales</taxon>
        <taxon>Gemmataceae</taxon>
        <taxon>Frigoriglobus</taxon>
    </lineage>
</organism>
<dbReference type="PANTHER" id="PTHR35400">
    <property type="entry name" value="SLR1083 PROTEIN"/>
    <property type="match status" value="1"/>
</dbReference>
<gene>
    <name evidence="2" type="ORF">FTUN_5459</name>
</gene>
<feature type="domain" description="Putative restriction endonuclease" evidence="1">
    <location>
        <begin position="1"/>
        <end position="111"/>
    </location>
</feature>
<name>A0A6M5YVA8_9BACT</name>
<accession>A0A6M5YVA8</accession>
<evidence type="ECO:0000259" key="1">
    <source>
        <dbReference type="Pfam" id="PF05685"/>
    </source>
</evidence>
<dbReference type="CDD" id="cd06260">
    <property type="entry name" value="DUF820-like"/>
    <property type="match status" value="1"/>
</dbReference>
<dbReference type="Pfam" id="PF05685">
    <property type="entry name" value="Uma2"/>
    <property type="match status" value="1"/>
</dbReference>
<dbReference type="InterPro" id="IPR012296">
    <property type="entry name" value="Nuclease_put_TT1808"/>
</dbReference>
<dbReference type="AlphaFoldDB" id="A0A6M5YVA8"/>
<dbReference type="Proteomes" id="UP000503447">
    <property type="component" value="Chromosome"/>
</dbReference>
<dbReference type="SUPFAM" id="SSF52980">
    <property type="entry name" value="Restriction endonuclease-like"/>
    <property type="match status" value="1"/>
</dbReference>
<evidence type="ECO:0000313" key="3">
    <source>
        <dbReference type="Proteomes" id="UP000503447"/>
    </source>
</evidence>
<sequence length="151" mass="16438">MSPINWPHVVGCRKTAVLLEQVFAGVARVSRNEQPLALEESDPQPDVMAVAGRFEEDADHPTTALLVVEVADSTLPRDTTAKAELYATAGIADYWVLDIENRQLHVFRDPQLLPENRAATAYRTNLTPGPTDRVSPLAAPTATVLVSDLLP</sequence>
<dbReference type="InterPro" id="IPR011335">
    <property type="entry name" value="Restrct_endonuc-II-like"/>
</dbReference>
<proteinExistence type="predicted"/>
<dbReference type="PANTHER" id="PTHR35400:SF1">
    <property type="entry name" value="SLR1083 PROTEIN"/>
    <property type="match status" value="1"/>
</dbReference>
<dbReference type="InterPro" id="IPR008538">
    <property type="entry name" value="Uma2"/>
</dbReference>
<evidence type="ECO:0000313" key="2">
    <source>
        <dbReference type="EMBL" id="QJW97879.1"/>
    </source>
</evidence>